<evidence type="ECO:0000313" key="3">
    <source>
        <dbReference type="Proteomes" id="UP000460272"/>
    </source>
</evidence>
<sequence length="308" mass="33927">MAAASVTPPDGSGAQVGRSGGDFSRGELNAWLYEVMPDGTSQPLWPTSGRPMATVDAAGAVYVSVEGGQSTTTRKYLRVPRAEGMSADPVTVYMDKGTGFWMIQNSGRTNTLRVQQYGLSAVPLRPQAVMPMAGRDVAVWIPVVPHAARQANSESFRLLILSGTERPEAPGQTRLITAPRRYLSDAKQEALIAYFGDHLSWPPLPAPHVRQQAEVEQIAYQARLPKEPTPERWARNRFDVLAGRDGLFTDADWYPRLGGPGRTLANHLAAFHRLVELRTITLRRVCEWALRHNVGPYVIIDRQLVPPA</sequence>
<protein>
    <submittedName>
        <fullName evidence="2">Uncharacterized protein</fullName>
    </submittedName>
</protein>
<organism evidence="2 3">
    <name type="scientific">Trebonia kvetii</name>
    <dbReference type="NCBI Taxonomy" id="2480626"/>
    <lineage>
        <taxon>Bacteria</taxon>
        <taxon>Bacillati</taxon>
        <taxon>Actinomycetota</taxon>
        <taxon>Actinomycetes</taxon>
        <taxon>Streptosporangiales</taxon>
        <taxon>Treboniaceae</taxon>
        <taxon>Trebonia</taxon>
    </lineage>
</organism>
<dbReference type="AlphaFoldDB" id="A0A6P2BRZ8"/>
<reference evidence="2 3" key="1">
    <citation type="submission" date="2018-11" db="EMBL/GenBank/DDBJ databases">
        <title>Trebonia kvetii gen.nov., sp.nov., a novel acidophilic actinobacterium, and proposal of the new actinobacterial family Treboniaceae fam. nov.</title>
        <authorList>
            <person name="Rapoport D."/>
            <person name="Sagova-Mareckova M."/>
            <person name="Sedlacek I."/>
            <person name="Provaznik J."/>
            <person name="Kralova S."/>
            <person name="Pavlinic D."/>
            <person name="Benes V."/>
            <person name="Kopecky J."/>
        </authorList>
    </citation>
    <scope>NUCLEOTIDE SEQUENCE [LARGE SCALE GENOMIC DNA]</scope>
    <source>
        <strain evidence="2 3">15Tr583</strain>
    </source>
</reference>
<name>A0A6P2BRZ8_9ACTN</name>
<evidence type="ECO:0000256" key="1">
    <source>
        <dbReference type="SAM" id="MobiDB-lite"/>
    </source>
</evidence>
<comment type="caution">
    <text evidence="2">The sequence shown here is derived from an EMBL/GenBank/DDBJ whole genome shotgun (WGS) entry which is preliminary data.</text>
</comment>
<accession>A0A6P2BRZ8</accession>
<feature type="region of interest" description="Disordered" evidence="1">
    <location>
        <begin position="1"/>
        <end position="21"/>
    </location>
</feature>
<dbReference type="RefSeq" id="WP_145861590.1">
    <property type="nucleotide sequence ID" value="NZ_RPFW01000010.1"/>
</dbReference>
<dbReference type="EMBL" id="RPFW01000010">
    <property type="protein sequence ID" value="TVZ00053.1"/>
    <property type="molecule type" value="Genomic_DNA"/>
</dbReference>
<proteinExistence type="predicted"/>
<evidence type="ECO:0000313" key="2">
    <source>
        <dbReference type="EMBL" id="TVZ00053.1"/>
    </source>
</evidence>
<dbReference type="Proteomes" id="UP000460272">
    <property type="component" value="Unassembled WGS sequence"/>
</dbReference>
<gene>
    <name evidence="2" type="ORF">EAS64_38945</name>
</gene>
<keyword evidence="3" id="KW-1185">Reference proteome</keyword>